<dbReference type="InterPro" id="IPR045851">
    <property type="entry name" value="AMP-bd_C_sf"/>
</dbReference>
<dbReference type="RefSeq" id="WP_132400719.1">
    <property type="nucleotide sequence ID" value="NZ_SMKA01000003.1"/>
</dbReference>
<evidence type="ECO:0000259" key="1">
    <source>
        <dbReference type="Pfam" id="PF00501"/>
    </source>
</evidence>
<dbReference type="Pfam" id="PF00501">
    <property type="entry name" value="AMP-binding"/>
    <property type="match status" value="1"/>
</dbReference>
<evidence type="ECO:0000313" key="3">
    <source>
        <dbReference type="Proteomes" id="UP000295075"/>
    </source>
</evidence>
<dbReference type="OrthoDB" id="9803968at2"/>
<dbReference type="InterPro" id="IPR000873">
    <property type="entry name" value="AMP-dep_synth/lig_dom"/>
</dbReference>
<dbReference type="GO" id="GO:0043041">
    <property type="term" value="P:amino acid activation for nonribosomal peptide biosynthetic process"/>
    <property type="evidence" value="ECO:0007669"/>
    <property type="project" value="TreeGrafter"/>
</dbReference>
<name>A0A4R4QI22_9ACTN</name>
<dbReference type="AlphaFoldDB" id="A0A4R4QI22"/>
<dbReference type="InterPro" id="IPR042099">
    <property type="entry name" value="ANL_N_sf"/>
</dbReference>
<gene>
    <name evidence="2" type="ORF">E1261_01825</name>
</gene>
<protein>
    <recommendedName>
        <fullName evidence="1">AMP-dependent synthetase/ligase domain-containing protein</fullName>
    </recommendedName>
</protein>
<dbReference type="EMBL" id="SMKA01000003">
    <property type="protein sequence ID" value="TDC35294.1"/>
    <property type="molecule type" value="Genomic_DNA"/>
</dbReference>
<dbReference type="PANTHER" id="PTHR45527">
    <property type="entry name" value="NONRIBOSOMAL PEPTIDE SYNTHETASE"/>
    <property type="match status" value="1"/>
</dbReference>
<proteinExistence type="predicted"/>
<dbReference type="GO" id="GO:0044550">
    <property type="term" value="P:secondary metabolite biosynthetic process"/>
    <property type="evidence" value="ECO:0007669"/>
    <property type="project" value="TreeGrafter"/>
</dbReference>
<organism evidence="2 3">
    <name type="scientific">Kribbella albertanoniae</name>
    <dbReference type="NCBI Taxonomy" id="1266829"/>
    <lineage>
        <taxon>Bacteria</taxon>
        <taxon>Bacillati</taxon>
        <taxon>Actinomycetota</taxon>
        <taxon>Actinomycetes</taxon>
        <taxon>Propionibacteriales</taxon>
        <taxon>Kribbellaceae</taxon>
        <taxon>Kribbella</taxon>
    </lineage>
</organism>
<dbReference type="Proteomes" id="UP000295075">
    <property type="component" value="Unassembled WGS sequence"/>
</dbReference>
<dbReference type="GO" id="GO:0005737">
    <property type="term" value="C:cytoplasm"/>
    <property type="evidence" value="ECO:0007669"/>
    <property type="project" value="TreeGrafter"/>
</dbReference>
<dbReference type="InterPro" id="IPR020845">
    <property type="entry name" value="AMP-binding_CS"/>
</dbReference>
<dbReference type="SUPFAM" id="SSF56801">
    <property type="entry name" value="Acetyl-CoA synthetase-like"/>
    <property type="match status" value="1"/>
</dbReference>
<dbReference type="Gene3D" id="3.40.50.12780">
    <property type="entry name" value="N-terminal domain of ligase-like"/>
    <property type="match status" value="1"/>
</dbReference>
<dbReference type="Gene3D" id="3.30.300.30">
    <property type="match status" value="1"/>
</dbReference>
<sequence>MTLLDRLRLRCQDHLTAAAFAGPQREFTFGDLLEAATRAGDRLNELILRPGPIAAVVSEPAARVPAVLAVAAAGRPLVALDPEWPAGRRDEVVTLLGCAAVIADRSDADYSRSITLLDSRFLVDSCPRPAVPPVPDLQYVIFTSGSTGRPKGVAVSQPALEAHIDAVVDWLEIQAGDRVLQFARLAFDTSQEEIWPTLFAGATVVAADSATPTFAQLHRRLRSTGTTVLQLPTAYWRQWARYLDGRELDLETLRMVVIGGEAAYESDAFAWRSGALSTVRLVNSYGPTEAGITASAYEVPSYVANTQQALPIGQALRGRLFSLESTTEGDQELLIAGPTLAAGYLTENGLVQDGFVDRDDGRWYRTGDLVRWIDGSLAFAGRRDRQVKILGRRVELESIEAALLTAGATDARVEAATDHRGRTRLCALVVTDAGVEELRDRLSSLLPQALIPARIDPVDRLPRNAAGKVDLPAVRGLLPPDTVRRP</sequence>
<dbReference type="PANTHER" id="PTHR45527:SF1">
    <property type="entry name" value="FATTY ACID SYNTHASE"/>
    <property type="match status" value="1"/>
</dbReference>
<accession>A0A4R4QI22</accession>
<comment type="caution">
    <text evidence="2">The sequence shown here is derived from an EMBL/GenBank/DDBJ whole genome shotgun (WGS) entry which is preliminary data.</text>
</comment>
<feature type="domain" description="AMP-dependent synthetase/ligase" evidence="1">
    <location>
        <begin position="13"/>
        <end position="345"/>
    </location>
</feature>
<evidence type="ECO:0000313" key="2">
    <source>
        <dbReference type="EMBL" id="TDC35294.1"/>
    </source>
</evidence>
<dbReference type="PROSITE" id="PS00455">
    <property type="entry name" value="AMP_BINDING"/>
    <property type="match status" value="1"/>
</dbReference>
<dbReference type="GO" id="GO:0031177">
    <property type="term" value="F:phosphopantetheine binding"/>
    <property type="evidence" value="ECO:0007669"/>
    <property type="project" value="TreeGrafter"/>
</dbReference>
<reference evidence="2 3" key="1">
    <citation type="submission" date="2019-03" db="EMBL/GenBank/DDBJ databases">
        <title>Draft genome sequences of novel Actinobacteria.</title>
        <authorList>
            <person name="Sahin N."/>
            <person name="Ay H."/>
            <person name="Saygin H."/>
        </authorList>
    </citation>
    <scope>NUCLEOTIDE SEQUENCE [LARGE SCALE GENOMIC DNA]</scope>
    <source>
        <strain evidence="2 3">JCM 30547</strain>
    </source>
</reference>
<keyword evidence="3" id="KW-1185">Reference proteome</keyword>